<organism evidence="2 3">
    <name type="scientific">Prorocentrum cordatum</name>
    <dbReference type="NCBI Taxonomy" id="2364126"/>
    <lineage>
        <taxon>Eukaryota</taxon>
        <taxon>Sar</taxon>
        <taxon>Alveolata</taxon>
        <taxon>Dinophyceae</taxon>
        <taxon>Prorocentrales</taxon>
        <taxon>Prorocentraceae</taxon>
        <taxon>Prorocentrum</taxon>
    </lineage>
</organism>
<dbReference type="EMBL" id="CAUYUJ010016993">
    <property type="protein sequence ID" value="CAK0870740.1"/>
    <property type="molecule type" value="Genomic_DNA"/>
</dbReference>
<comment type="caution">
    <text evidence="2">The sequence shown here is derived from an EMBL/GenBank/DDBJ whole genome shotgun (WGS) entry which is preliminary data.</text>
</comment>
<evidence type="ECO:0000313" key="2">
    <source>
        <dbReference type="EMBL" id="CAK0870740.1"/>
    </source>
</evidence>
<feature type="region of interest" description="Disordered" evidence="1">
    <location>
        <begin position="567"/>
        <end position="604"/>
    </location>
</feature>
<dbReference type="Proteomes" id="UP001189429">
    <property type="component" value="Unassembled WGS sequence"/>
</dbReference>
<reference evidence="2" key="1">
    <citation type="submission" date="2023-10" db="EMBL/GenBank/DDBJ databases">
        <authorList>
            <person name="Chen Y."/>
            <person name="Shah S."/>
            <person name="Dougan E. K."/>
            <person name="Thang M."/>
            <person name="Chan C."/>
        </authorList>
    </citation>
    <scope>NUCLEOTIDE SEQUENCE [LARGE SCALE GENOMIC DNA]</scope>
</reference>
<sequence length="790" mass="80922">MEMDSNITELEAMAWYEAISERDNGDISLQAKRLFDDSAQRQRQITLEQMASLLHSRNGAITDEEVLLVDVAGMAQERHVAAHADAAGMAQERRVAAHADAAGMAQERRVAAYAAAQAAVAALDAAPVRGAGSRAATWSACEALWAAALALGPPDPSGPQASPGAAAPLLGGTGAAAAPEPGVRPRSGPPARGRCGACPAKEQAPGAGAALAQPAPPQQRLPPAEPAAEGPRGGLRQRGASAPEGPARGGACRKEAGRQADGPAADGGTAPEVAAACAAAAEAGGAWPAAGSLPRGVEEHLQAWRSQACSLLCGLRSAPEHWADAGPRAPPPATREGTSTSLDEMCRLLDGLGQRLRKLRVDLDCLDDGDAESLFNTQGKLRRDVHRIDRVCQRCAEQRAGALFWSQAIADADRRASACAMLAAAMEPSRSVDFPCITDICERLAEKPSEVPSAVRFLVAVLREAQGLRRKLKALTIAHEMLYDERVLLELAAADGARRPLRALRQLPAGSGLGAAAEANVRMLAAEVERRLSGARGAAKPARARPAGLLEQLRGLVAAAGPGAGAAASGKRAATGGGPPAPRPSARLDPAPWHGDGAGPARGRAGARRLAAALRRGGGWQGGLPAGELAVLDDARGTLAGLAGALARLHEELGCLDDGVLGLPLRRERQRVGSLRLAAARLQERCEAWRACCCAGGPAGGSPRHGPDAAPPGAAAGCVACGSAGCSLCQGPAPGGSRAPPARRPPAGLLADFLEEALAATDELHVRRRQLSDLRHFAVQNAKAATEAAG</sequence>
<protein>
    <submittedName>
        <fullName evidence="2">Uncharacterized protein</fullName>
    </submittedName>
</protein>
<feature type="region of interest" description="Disordered" evidence="1">
    <location>
        <begin position="155"/>
        <end position="269"/>
    </location>
</feature>
<gene>
    <name evidence="2" type="ORF">PCOR1329_LOCUS56763</name>
</gene>
<evidence type="ECO:0000256" key="1">
    <source>
        <dbReference type="SAM" id="MobiDB-lite"/>
    </source>
</evidence>
<feature type="compositionally biased region" description="Low complexity" evidence="1">
    <location>
        <begin position="260"/>
        <end position="269"/>
    </location>
</feature>
<accession>A0ABN9VCD7</accession>
<keyword evidence="3" id="KW-1185">Reference proteome</keyword>
<feature type="compositionally biased region" description="Low complexity" evidence="1">
    <location>
        <begin position="155"/>
        <end position="181"/>
    </location>
</feature>
<feature type="compositionally biased region" description="Low complexity" evidence="1">
    <location>
        <begin position="199"/>
        <end position="213"/>
    </location>
</feature>
<evidence type="ECO:0000313" key="3">
    <source>
        <dbReference type="Proteomes" id="UP001189429"/>
    </source>
</evidence>
<name>A0ABN9VCD7_9DINO</name>
<proteinExistence type="predicted"/>
<feature type="compositionally biased region" description="Pro residues" evidence="1">
    <location>
        <begin position="214"/>
        <end position="225"/>
    </location>
</feature>